<dbReference type="Pfam" id="PF04072">
    <property type="entry name" value="LCM"/>
    <property type="match status" value="1"/>
</dbReference>
<dbReference type="InterPro" id="IPR036259">
    <property type="entry name" value="MFS_trans_sf"/>
</dbReference>
<feature type="region of interest" description="Disordered" evidence="17">
    <location>
        <begin position="740"/>
        <end position="796"/>
    </location>
</feature>
<dbReference type="InterPro" id="IPR003347">
    <property type="entry name" value="JmjC_dom"/>
</dbReference>
<dbReference type="EC" id="2.3.1.231" evidence="5"/>
<comment type="subcellular location">
    <subcellularLocation>
        <location evidence="2">Membrane</location>
        <topology evidence="2">Multi-pass membrane protein</topology>
    </subcellularLocation>
</comment>
<feature type="transmembrane region" description="Helical" evidence="18">
    <location>
        <begin position="247"/>
        <end position="269"/>
    </location>
</feature>
<dbReference type="Proteomes" id="UP001281003">
    <property type="component" value="Unassembled WGS sequence"/>
</dbReference>
<feature type="region of interest" description="Disordered" evidence="17">
    <location>
        <begin position="1"/>
        <end position="54"/>
    </location>
</feature>
<evidence type="ECO:0000256" key="17">
    <source>
        <dbReference type="SAM" id="MobiDB-lite"/>
    </source>
</evidence>
<keyword evidence="18" id="KW-1133">Transmembrane helix</keyword>
<dbReference type="SUPFAM" id="SSF51197">
    <property type="entry name" value="Clavaminate synthase-like"/>
    <property type="match status" value="1"/>
</dbReference>
<evidence type="ECO:0000256" key="3">
    <source>
        <dbReference type="ARBA" id="ARBA00004797"/>
    </source>
</evidence>
<evidence type="ECO:0000256" key="11">
    <source>
        <dbReference type="ARBA" id="ARBA00022694"/>
    </source>
</evidence>
<evidence type="ECO:0000256" key="15">
    <source>
        <dbReference type="ARBA" id="ARBA00030847"/>
    </source>
</evidence>
<evidence type="ECO:0000256" key="8">
    <source>
        <dbReference type="ARBA" id="ARBA00022603"/>
    </source>
</evidence>
<feature type="compositionally biased region" description="Low complexity" evidence="17">
    <location>
        <begin position="744"/>
        <end position="764"/>
    </location>
</feature>
<sequence length="1736" mass="189210">MASPTPAPRPDQVSPSTPLLQSDSASTIGPASSRASSIRSLSPSRRRHHYGHTSRAAATSARSLSFASALLSSLCAGSITIFSMYGHIFQERLHYTQFEVNGLSSAASIAMYMPVPLLGYMCDRVGPGPLSFVSALFFAVGYGLAAGVYKREAEAPALGSGRVSEDTGKLSYAAMIAAFVFIGVGTCSMYMSAVATCAKNFGRGKHRGLALAVPIAAFGLSGMWQSQLGSRVFYERFADGTKGDLDVFHFFIFLGVLLFVVGCLGTFGLKIVDEEDLIDEAVEELERSGYLDGSAFLQGSRTADRPGYGAIEQSPLDMESAGILEPHKADDSDSEEEDDNARIKKTFVLNAETRRFLTDHTMWCFALGFFLMIGPGEAFINNLGTVIKTLYPPHLKFVGEPTSAATHVSIVGITSTLSRLLTGSLTDLLAPSPQARHVQITSSGTLERKRFSLSRVSFLLFFAVTLSVGLAALASGWIQNHGERFWVASGLVGAGYGAVFSLTPIIITVIWGVENFATNWGIVAMFPALGATFWGLVYSAVYQSGVEKAAAHKQGGDEDQFCYGSECYASAFWAMAASRQARQLTNRASTLSPTNNSSIVSKRSVEKLYYPNEPHFFRFFVKKFQRRAPLINRGYHFRLHVIDVLVRNFLQEEREGEAKGKKKVVVNLGCGSDVLPWQCLTRYPDACEEGKTMFVDVDFPDLIDRKKRTVLETPELVDMLREVEVPVFEAPASVSVAKEMGASTGTKTENTTTMTENKTTAETAPETIQKPTKPKKSGPKPKDKSKAARAPAPTTAPTGIVLTSSQYVQIGCDLRDLTTLQASLTKAVGGDLSACTFLFVAEVSITYMETPGADAVIQWASTLGDSEFVLLEQLLPSGPTHPFASTMLSHFHKLNTPIKSVDVYPTVQSQVERFRSRQWSDVRVWTLWEAWADKDDTFVNAAERRRLEEVEPFDEWEEFALFASHYCVVRARTVARTQKSQTAVRGIPNGNEPAVPVEKIKVRWDDVPGQRGQRRFAAGTVLPSDTDKKEVKLLNVMGLGTKSRLQNCDVYGRKNDNVDGTEEEEKTAAAPFTFREGGPSTRMCHTIADLGHAQLLVGGRASPSQPLKDCWLLEKNDSGNSEGEWAWKRTHDLPIPLYRHSVTRLGKTDMAMLAGGRGVADIYPDWLLYEPKLGWIRCEIAGDVKPTSVYGATLACLCQNQDSAFSGVYAGGLSDDGLIADQLLAWNLDISNSSKPVVRFAPLQVKSSAGGSNEALSRQLLTRFGASCLPQSQTDFLVLGGVIKDHLLDLEDEILLCSLNGTEITISQRLVPEAANAEAPSHPGPLLLVGTSPVVTSDDLNFVIMGGGATCFSMGTFWNKGISTLELPLPAGARENGSSPATAQAHGWAHEKTVDIIPGEPRSLPIRNPAPNGAEGNVNGNVSVRTQPIPRVKLENAEDFARIVREGRPVVLEGLKLGECVSKWADGDYVAEKVGADRKVVIHESTTPAMDFTTKNFRYVTTEFGDFMKRVEKGDRLYLRALSNKPTEKPAILSEDFPSLSTDFVVPPELALVDERLFSSVLRVSGPVNMWLHYDVMANVYCQIGGSKRMILFPPSDVEHLNFAPGASSSGIDVFSTLFASESTDQSRYLAQVTHPHEAVVAPGDVLFLPPLWLHTATPTSDSSIAVNVFFRDLENGCYAAGKDVYGNRDLAAYEKGRMDVARIANSFQKLPAEAREFYLLRLADELRRKATGGAQ</sequence>
<organism evidence="20 21">
    <name type="scientific">Sordaria brevicollis</name>
    <dbReference type="NCBI Taxonomy" id="83679"/>
    <lineage>
        <taxon>Eukaryota</taxon>
        <taxon>Fungi</taxon>
        <taxon>Dikarya</taxon>
        <taxon>Ascomycota</taxon>
        <taxon>Pezizomycotina</taxon>
        <taxon>Sordariomycetes</taxon>
        <taxon>Sordariomycetidae</taxon>
        <taxon>Sordariales</taxon>
        <taxon>Sordariaceae</taxon>
        <taxon>Sordaria</taxon>
    </lineage>
</organism>
<dbReference type="Gene3D" id="2.120.10.80">
    <property type="entry name" value="Kelch-type beta propeller"/>
    <property type="match status" value="1"/>
</dbReference>
<dbReference type="FunFam" id="2.60.120.650:FF:000043">
    <property type="entry name" value="tRNA wybutosine-synthesizing protein 4"/>
    <property type="match status" value="1"/>
</dbReference>
<feature type="transmembrane region" description="Helical" evidence="18">
    <location>
        <begin position="100"/>
        <end position="118"/>
    </location>
</feature>
<dbReference type="Pfam" id="PF07690">
    <property type="entry name" value="MFS_1"/>
    <property type="match status" value="1"/>
</dbReference>
<feature type="transmembrane region" description="Helical" evidence="18">
    <location>
        <begin position="64"/>
        <end position="88"/>
    </location>
</feature>
<feature type="transmembrane region" description="Helical" evidence="18">
    <location>
        <begin position="520"/>
        <end position="541"/>
    </location>
</feature>
<evidence type="ECO:0000256" key="9">
    <source>
        <dbReference type="ARBA" id="ARBA00022679"/>
    </source>
</evidence>
<dbReference type="GO" id="GO:0016020">
    <property type="term" value="C:membrane"/>
    <property type="evidence" value="ECO:0007669"/>
    <property type="project" value="UniProtKB-SubCell"/>
</dbReference>
<feature type="transmembrane region" description="Helical" evidence="18">
    <location>
        <begin position="170"/>
        <end position="196"/>
    </location>
</feature>
<keyword evidence="9" id="KW-0808">Transferase</keyword>
<dbReference type="InterPro" id="IPR007213">
    <property type="entry name" value="Ppm1/Ppm2/Tcmp"/>
</dbReference>
<dbReference type="PROSITE" id="PS51184">
    <property type="entry name" value="JMJC"/>
    <property type="match status" value="1"/>
</dbReference>
<evidence type="ECO:0000256" key="16">
    <source>
        <dbReference type="ARBA" id="ARBA00049250"/>
    </source>
</evidence>
<dbReference type="SUPFAM" id="SSF103473">
    <property type="entry name" value="MFS general substrate transporter"/>
    <property type="match status" value="1"/>
</dbReference>
<dbReference type="InterPro" id="IPR011043">
    <property type="entry name" value="Gal_Oxase/kelch_b-propeller"/>
</dbReference>
<keyword evidence="18" id="KW-0472">Membrane</keyword>
<dbReference type="GO" id="GO:0030488">
    <property type="term" value="P:tRNA methylation"/>
    <property type="evidence" value="ECO:0007669"/>
    <property type="project" value="TreeGrafter"/>
</dbReference>
<evidence type="ECO:0000313" key="21">
    <source>
        <dbReference type="Proteomes" id="UP001281003"/>
    </source>
</evidence>
<evidence type="ECO:0000256" key="7">
    <source>
        <dbReference type="ARBA" id="ARBA00018045"/>
    </source>
</evidence>
<proteinExistence type="inferred from homology"/>
<keyword evidence="11" id="KW-0819">tRNA processing</keyword>
<comment type="catalytic activity">
    <reaction evidence="1">
        <text>7-[(3S)-3-amino-3-carboxypropyl]wyosine(37) in tRNA(Phe) + S-adenosyl-L-methionine = 7-[(3S)-(3-amino-3-methoxycarbonyl)propyl]wyosine(37) in tRNA(Phe) + S-adenosyl-L-homocysteine</text>
        <dbReference type="Rhea" id="RHEA:36903"/>
        <dbReference type="Rhea" id="RHEA-COMP:10379"/>
        <dbReference type="Rhea" id="RHEA-COMP:11844"/>
        <dbReference type="ChEBI" id="CHEBI:57856"/>
        <dbReference type="ChEBI" id="CHEBI:59789"/>
        <dbReference type="ChEBI" id="CHEBI:73543"/>
        <dbReference type="ChEBI" id="CHEBI:74275"/>
        <dbReference type="EC" id="2.1.1.290"/>
    </reaction>
</comment>
<dbReference type="InterPro" id="IPR029063">
    <property type="entry name" value="SAM-dependent_MTases_sf"/>
</dbReference>
<evidence type="ECO:0000256" key="1">
    <source>
        <dbReference type="ARBA" id="ARBA00001806"/>
    </source>
</evidence>
<evidence type="ECO:0000256" key="2">
    <source>
        <dbReference type="ARBA" id="ARBA00004141"/>
    </source>
</evidence>
<evidence type="ECO:0000256" key="18">
    <source>
        <dbReference type="SAM" id="Phobius"/>
    </source>
</evidence>
<protein>
    <recommendedName>
        <fullName evidence="7">tRNA wybutosine-synthesizing protein 4</fullName>
        <ecNumber evidence="6">2.1.1.290</ecNumber>
        <ecNumber evidence="5">2.3.1.231</ecNumber>
    </recommendedName>
    <alternativeName>
        <fullName evidence="14">Leucine carboxyl methyltransferase 2</fullName>
    </alternativeName>
    <alternativeName>
        <fullName evidence="15">tRNA(Phe) (7-(3-amino-3-(methoxycarbonyl)propyl)wyosine(37)-N)-methoxycarbonyltransferase</fullName>
    </alternativeName>
    <alternativeName>
        <fullName evidence="13">tRNA(Phe) (7-(3-amino-3-carboxypropyl)wyosine(37)-O)-methyltransferase</fullName>
    </alternativeName>
</protein>
<evidence type="ECO:0000313" key="20">
    <source>
        <dbReference type="EMBL" id="KAK3392580.1"/>
    </source>
</evidence>
<dbReference type="InterPro" id="IPR011701">
    <property type="entry name" value="MFS"/>
</dbReference>
<reference evidence="20" key="1">
    <citation type="journal article" date="2023" name="Mol. Phylogenet. Evol.">
        <title>Genome-scale phylogeny and comparative genomics of the fungal order Sordariales.</title>
        <authorList>
            <person name="Hensen N."/>
            <person name="Bonometti L."/>
            <person name="Westerberg I."/>
            <person name="Brannstrom I.O."/>
            <person name="Guillou S."/>
            <person name="Cros-Aarteil S."/>
            <person name="Calhoun S."/>
            <person name="Haridas S."/>
            <person name="Kuo A."/>
            <person name="Mondo S."/>
            <person name="Pangilinan J."/>
            <person name="Riley R."/>
            <person name="LaButti K."/>
            <person name="Andreopoulos B."/>
            <person name="Lipzen A."/>
            <person name="Chen C."/>
            <person name="Yan M."/>
            <person name="Daum C."/>
            <person name="Ng V."/>
            <person name="Clum A."/>
            <person name="Steindorff A."/>
            <person name="Ohm R.A."/>
            <person name="Martin F."/>
            <person name="Silar P."/>
            <person name="Natvig D.O."/>
            <person name="Lalanne C."/>
            <person name="Gautier V."/>
            <person name="Ament-Velasquez S.L."/>
            <person name="Kruys A."/>
            <person name="Hutchinson M.I."/>
            <person name="Powell A.J."/>
            <person name="Barry K."/>
            <person name="Miller A.N."/>
            <person name="Grigoriev I.V."/>
            <person name="Debuchy R."/>
            <person name="Gladieux P."/>
            <person name="Hiltunen Thoren M."/>
            <person name="Johannesson H."/>
        </authorList>
    </citation>
    <scope>NUCLEOTIDE SEQUENCE</scope>
    <source>
        <strain evidence="20">FGSC 1904</strain>
    </source>
</reference>
<keyword evidence="18" id="KW-0812">Transmembrane</keyword>
<dbReference type="PANTHER" id="PTHR46529:SF1">
    <property type="entry name" value="TRNA WYBUTOSINE-SYNTHESIZING PROTEIN 4"/>
    <property type="match status" value="1"/>
</dbReference>
<feature type="domain" description="JmjC" evidence="19">
    <location>
        <begin position="1526"/>
        <end position="1688"/>
    </location>
</feature>
<dbReference type="SUPFAM" id="SSF50965">
    <property type="entry name" value="Galactose oxidase, central domain"/>
    <property type="match status" value="1"/>
</dbReference>
<evidence type="ECO:0000259" key="19">
    <source>
        <dbReference type="PROSITE" id="PS51184"/>
    </source>
</evidence>
<feature type="compositionally biased region" description="Low complexity" evidence="17">
    <location>
        <begin position="32"/>
        <end position="43"/>
    </location>
</feature>
<name>A0AAE0P3Z4_SORBR</name>
<feature type="transmembrane region" description="Helical" evidence="18">
    <location>
        <begin position="485"/>
        <end position="513"/>
    </location>
</feature>
<dbReference type="CDD" id="cd17354">
    <property type="entry name" value="MFS_Mch1p_like"/>
    <property type="match status" value="1"/>
</dbReference>
<keyword evidence="10" id="KW-0949">S-adenosyl-L-methionine</keyword>
<comment type="catalytic activity">
    <reaction evidence="16">
        <text>7-[(3S)-(3-amino-3-methoxycarbonyl)propyl]wyosine(37) in tRNA(Phe) + S-adenosyl-L-methionine + CO2 = wybutosine(37) in tRNA(Phe) + S-adenosyl-L-homocysteine + 2 H(+)</text>
        <dbReference type="Rhea" id="RHEA:37119"/>
        <dbReference type="Rhea" id="RHEA-COMP:11844"/>
        <dbReference type="Rhea" id="RHEA-COMP:11847"/>
        <dbReference type="ChEBI" id="CHEBI:15378"/>
        <dbReference type="ChEBI" id="CHEBI:16526"/>
        <dbReference type="ChEBI" id="CHEBI:57856"/>
        <dbReference type="ChEBI" id="CHEBI:59789"/>
        <dbReference type="ChEBI" id="CHEBI:73544"/>
        <dbReference type="ChEBI" id="CHEBI:74275"/>
        <dbReference type="EC" id="2.3.1.231"/>
    </reaction>
</comment>
<dbReference type="Gene3D" id="6.10.140.1470">
    <property type="match status" value="1"/>
</dbReference>
<dbReference type="PANTHER" id="PTHR46529">
    <property type="entry name" value="TRNA WYBUTOSINE-SYNTHESIZING PROTEIN 4"/>
    <property type="match status" value="1"/>
</dbReference>
<dbReference type="Pfam" id="PF13621">
    <property type="entry name" value="Cupin_8"/>
    <property type="match status" value="1"/>
</dbReference>
<dbReference type="EMBL" id="JAUTDP010000011">
    <property type="protein sequence ID" value="KAK3392580.1"/>
    <property type="molecule type" value="Genomic_DNA"/>
</dbReference>
<dbReference type="SUPFAM" id="SSF53335">
    <property type="entry name" value="S-adenosyl-L-methionine-dependent methyltransferases"/>
    <property type="match status" value="1"/>
</dbReference>
<comment type="similarity">
    <text evidence="4">Belongs to the methyltransferase superfamily. LCMT family.</text>
</comment>
<feature type="compositionally biased region" description="Polar residues" evidence="17">
    <location>
        <begin position="13"/>
        <end position="30"/>
    </location>
</feature>
<evidence type="ECO:0000256" key="4">
    <source>
        <dbReference type="ARBA" id="ARBA00010703"/>
    </source>
</evidence>
<dbReference type="Gene3D" id="1.20.1250.20">
    <property type="entry name" value="MFS general substrate transporter like domains"/>
    <property type="match status" value="1"/>
</dbReference>
<evidence type="ECO:0000256" key="12">
    <source>
        <dbReference type="ARBA" id="ARBA00025588"/>
    </source>
</evidence>
<evidence type="ECO:0000256" key="5">
    <source>
        <dbReference type="ARBA" id="ARBA00012155"/>
    </source>
</evidence>
<feature type="transmembrane region" description="Helical" evidence="18">
    <location>
        <begin position="458"/>
        <end position="479"/>
    </location>
</feature>
<keyword evidence="21" id="KW-1185">Reference proteome</keyword>
<accession>A0AAE0P3Z4</accession>
<dbReference type="Gene3D" id="3.40.50.150">
    <property type="entry name" value="Vaccinia Virus protein VP39"/>
    <property type="match status" value="1"/>
</dbReference>
<reference evidence="20" key="2">
    <citation type="submission" date="2023-07" db="EMBL/GenBank/DDBJ databases">
        <authorList>
            <consortium name="Lawrence Berkeley National Laboratory"/>
            <person name="Haridas S."/>
            <person name="Hensen N."/>
            <person name="Bonometti L."/>
            <person name="Westerberg I."/>
            <person name="Brannstrom I.O."/>
            <person name="Guillou S."/>
            <person name="Cros-Aarteil S."/>
            <person name="Calhoun S."/>
            <person name="Kuo A."/>
            <person name="Mondo S."/>
            <person name="Pangilinan J."/>
            <person name="Riley R."/>
            <person name="LaButti K."/>
            <person name="Andreopoulos B."/>
            <person name="Lipzen A."/>
            <person name="Chen C."/>
            <person name="Yanf M."/>
            <person name="Daum C."/>
            <person name="Ng V."/>
            <person name="Clum A."/>
            <person name="Steindorff A."/>
            <person name="Ohm R."/>
            <person name="Martin F."/>
            <person name="Silar P."/>
            <person name="Natvig D."/>
            <person name="Lalanne C."/>
            <person name="Gautier V."/>
            <person name="Ament-velasquez S.L."/>
            <person name="Kruys A."/>
            <person name="Hutchinson M.I."/>
            <person name="Powell A.J."/>
            <person name="Barry K."/>
            <person name="Miller A.N."/>
            <person name="Grigoriev I.V."/>
            <person name="Debuchy R."/>
            <person name="Gladieux P."/>
            <person name="Thoren M.H."/>
            <person name="Johannesson H."/>
        </authorList>
    </citation>
    <scope>NUCLEOTIDE SEQUENCE</scope>
    <source>
        <strain evidence="20">FGSC 1904</strain>
    </source>
</reference>
<evidence type="ECO:0000256" key="10">
    <source>
        <dbReference type="ARBA" id="ARBA00022691"/>
    </source>
</evidence>
<dbReference type="EC" id="2.1.1.290" evidence="6"/>
<evidence type="ECO:0000256" key="14">
    <source>
        <dbReference type="ARBA" id="ARBA00030231"/>
    </source>
</evidence>
<keyword evidence="8" id="KW-0489">Methyltransferase</keyword>
<gene>
    <name evidence="20" type="ORF">B0T20DRAFT_456040</name>
</gene>
<dbReference type="InterPro" id="IPR041667">
    <property type="entry name" value="Cupin_8"/>
</dbReference>
<comment type="caution">
    <text evidence="20">The sequence shown here is derived from an EMBL/GenBank/DDBJ whole genome shotgun (WGS) entry which is preliminary data.</text>
</comment>
<evidence type="ECO:0000256" key="6">
    <source>
        <dbReference type="ARBA" id="ARBA00012779"/>
    </source>
</evidence>
<dbReference type="GO" id="GO:0008175">
    <property type="term" value="F:tRNA methyltransferase activity"/>
    <property type="evidence" value="ECO:0007669"/>
    <property type="project" value="TreeGrafter"/>
</dbReference>
<dbReference type="Pfam" id="PF13418">
    <property type="entry name" value="Beta-prop_TYW4"/>
    <property type="match status" value="1"/>
</dbReference>
<feature type="transmembrane region" description="Helical" evidence="18">
    <location>
        <begin position="130"/>
        <end position="150"/>
    </location>
</feature>
<dbReference type="InterPro" id="IPR015915">
    <property type="entry name" value="Kelch-typ_b-propeller"/>
</dbReference>
<dbReference type="Gene3D" id="2.60.120.650">
    <property type="entry name" value="Cupin"/>
    <property type="match status" value="1"/>
</dbReference>
<dbReference type="GO" id="GO:0031591">
    <property type="term" value="P:wybutosine biosynthetic process"/>
    <property type="evidence" value="ECO:0007669"/>
    <property type="project" value="TreeGrafter"/>
</dbReference>
<comment type="function">
    <text evidence="12">Probable S-adenosyl-L-methionine-dependent methyltransferase that acts as a component of the wybutosine biosynthesis pathway. Wybutosine is a hyper modified guanosine with a tricyclic base found at the 3'-position adjacent to the anticodon of eukaryotic phenylalanine tRNA. May methylate the carboxyl group of leucine residues to form alpha-leucine ester residues.</text>
</comment>
<evidence type="ECO:0000256" key="13">
    <source>
        <dbReference type="ARBA" id="ARBA00029750"/>
    </source>
</evidence>
<feature type="transmembrane region" description="Helical" evidence="18">
    <location>
        <begin position="208"/>
        <end position="227"/>
    </location>
</feature>
<dbReference type="GO" id="GO:0022857">
    <property type="term" value="F:transmembrane transporter activity"/>
    <property type="evidence" value="ECO:0007669"/>
    <property type="project" value="InterPro"/>
</dbReference>
<comment type="pathway">
    <text evidence="3">tRNA modification; wybutosine-tRNA(Phe) biosynthesis.</text>
</comment>